<dbReference type="Proteomes" id="UP001217741">
    <property type="component" value="Unassembled WGS sequence"/>
</dbReference>
<dbReference type="HAMAP" id="MF_00236">
    <property type="entry name" value="TatA_E"/>
    <property type="match status" value="1"/>
</dbReference>
<dbReference type="GO" id="GO:0043953">
    <property type="term" value="P:protein transport by the Tat complex"/>
    <property type="evidence" value="ECO:0007669"/>
    <property type="project" value="UniProtKB-UniRule"/>
</dbReference>
<dbReference type="AlphaFoldDB" id="A0A166HUZ2"/>
<dbReference type="PANTHER" id="PTHR42982:SF1">
    <property type="entry name" value="SEC-INDEPENDENT PROTEIN TRANSLOCASE PROTEIN TATA"/>
    <property type="match status" value="1"/>
</dbReference>
<dbReference type="InterPro" id="IPR003369">
    <property type="entry name" value="TatA/B/E"/>
</dbReference>
<keyword evidence="2 9" id="KW-0813">Transport</keyword>
<dbReference type="NCBIfam" id="TIGR01411">
    <property type="entry name" value="tatAE"/>
    <property type="match status" value="1"/>
</dbReference>
<dbReference type="EMBL" id="NFSB01000090">
    <property type="protein sequence ID" value="OUM23827.1"/>
    <property type="molecule type" value="Genomic_DNA"/>
</dbReference>
<keyword evidence="4 9" id="KW-0812">Transmembrane</keyword>
<evidence type="ECO:0000256" key="9">
    <source>
        <dbReference type="HAMAP-Rule" id="MF_00236"/>
    </source>
</evidence>
<dbReference type="Proteomes" id="UP000196082">
    <property type="component" value="Unassembled WGS sequence"/>
</dbReference>
<proteinExistence type="inferred from homology"/>
<dbReference type="Proteomes" id="UP000442695">
    <property type="component" value="Unassembled WGS sequence"/>
</dbReference>
<organism evidence="13 16">
    <name type="scientific">Pseudomonas putida</name>
    <name type="common">Arthrobacter siderocapsulatus</name>
    <dbReference type="NCBI Taxonomy" id="303"/>
    <lineage>
        <taxon>Bacteria</taxon>
        <taxon>Pseudomonadati</taxon>
        <taxon>Pseudomonadota</taxon>
        <taxon>Gammaproteobacteria</taxon>
        <taxon>Pseudomonadales</taxon>
        <taxon>Pseudomonadaceae</taxon>
        <taxon>Pseudomonas</taxon>
    </lineage>
</organism>
<evidence type="ECO:0000256" key="1">
    <source>
        <dbReference type="ARBA" id="ARBA00004162"/>
    </source>
</evidence>
<evidence type="ECO:0000256" key="6">
    <source>
        <dbReference type="ARBA" id="ARBA00022989"/>
    </source>
</evidence>
<dbReference type="Pfam" id="PF02416">
    <property type="entry name" value="TatA_B_E"/>
    <property type="match status" value="1"/>
</dbReference>
<evidence type="ECO:0000313" key="13">
    <source>
        <dbReference type="EMBL" id="OUM23827.1"/>
    </source>
</evidence>
<dbReference type="PANTHER" id="PTHR42982">
    <property type="entry name" value="SEC-INDEPENDENT PROTEIN TRANSLOCASE PROTEIN TATA"/>
    <property type="match status" value="1"/>
</dbReference>
<evidence type="ECO:0000256" key="2">
    <source>
        <dbReference type="ARBA" id="ARBA00022448"/>
    </source>
</evidence>
<name>A0A166HUZ2_PSEPU</name>
<comment type="similarity">
    <text evidence="9">Belongs to the TatA/E family.</text>
</comment>
<evidence type="ECO:0000256" key="10">
    <source>
        <dbReference type="SAM" id="MobiDB-lite"/>
    </source>
</evidence>
<dbReference type="Gene3D" id="1.20.5.3310">
    <property type="match status" value="1"/>
</dbReference>
<feature type="region of interest" description="Disordered" evidence="10">
    <location>
        <begin position="41"/>
        <end position="77"/>
    </location>
</feature>
<dbReference type="EMBL" id="JARJLO010000425">
    <property type="protein sequence ID" value="MDF3874437.1"/>
    <property type="molecule type" value="Genomic_DNA"/>
</dbReference>
<sequence length="77" mass="8062">MGGIGIWQLVIVLLIVFLLFGTKRLKGLGSDVGEAIQGFRKSMGGDADANAPGQAQVQQQAPLTGQATQQPQADRQA</sequence>
<evidence type="ECO:0000256" key="7">
    <source>
        <dbReference type="ARBA" id="ARBA00023010"/>
    </source>
</evidence>
<keyword evidence="3 9" id="KW-1003">Cell membrane</keyword>
<dbReference type="GeneID" id="45525758"/>
<dbReference type="GO" id="GO:0008320">
    <property type="term" value="F:protein transmembrane transporter activity"/>
    <property type="evidence" value="ECO:0007669"/>
    <property type="project" value="UniProtKB-UniRule"/>
</dbReference>
<dbReference type="GO" id="GO:0033281">
    <property type="term" value="C:TAT protein transport complex"/>
    <property type="evidence" value="ECO:0007669"/>
    <property type="project" value="UniProtKB-UniRule"/>
</dbReference>
<reference evidence="14 15" key="1">
    <citation type="submission" date="2016-04" db="EMBL/GenBank/DDBJ databases">
        <authorList>
            <person name="Qiu J."/>
        </authorList>
    </citation>
    <scope>NUCLEOTIDE SEQUENCE [LARGE SCALE GENOMIC DNA]</scope>
    <source>
        <strain evidence="14 15">JQ581</strain>
    </source>
</reference>
<keyword evidence="8 9" id="KW-0472">Membrane</keyword>
<evidence type="ECO:0000313" key="14">
    <source>
        <dbReference type="EMBL" id="QJQ08926.1"/>
    </source>
</evidence>
<comment type="subcellular location">
    <subcellularLocation>
        <location evidence="1 9">Cell membrane</location>
        <topology evidence="1 9">Single-pass membrane protein</topology>
    </subcellularLocation>
</comment>
<evidence type="ECO:0000313" key="12">
    <source>
        <dbReference type="EMBL" id="MDF3874437.1"/>
    </source>
</evidence>
<reference evidence="13 16" key="2">
    <citation type="submission" date="2017-05" db="EMBL/GenBank/DDBJ databases">
        <title>Whole genome sequence of Pseudomonas putida isolate 1312 commercialized as a biostimulant.</title>
        <authorList>
            <person name="Crovadore J."/>
            <person name="Blanc P."/>
            <person name="Chablais R."/>
            <person name="Cochard B."/>
            <person name="Grizard D."/>
            <person name="Lefort F."/>
        </authorList>
    </citation>
    <scope>NUCLEOTIDE SEQUENCE [LARGE SCALE GENOMIC DNA]</scope>
    <source>
        <strain evidence="13 16">1312</strain>
    </source>
</reference>
<evidence type="ECO:0000313" key="16">
    <source>
        <dbReference type="Proteomes" id="UP000196082"/>
    </source>
</evidence>
<keyword evidence="7 9" id="KW-0811">Translocation</keyword>
<feature type="compositionally biased region" description="Polar residues" evidence="10">
    <location>
        <begin position="68"/>
        <end position="77"/>
    </location>
</feature>
<keyword evidence="5 9" id="KW-0653">Protein transport</keyword>
<reference evidence="11 17" key="3">
    <citation type="submission" date="2019-12" db="EMBL/GenBank/DDBJ databases">
        <authorList>
            <person name="Woiski C."/>
        </authorList>
    </citation>
    <scope>NUCLEOTIDE SEQUENCE [LARGE SCALE GENOMIC DNA]</scope>
    <source>
        <strain evidence="11 17">BOE100</strain>
    </source>
</reference>
<comment type="subunit">
    <text evidence="9">The Tat system comprises two distinct complexes: a TatABC complex, containing multiple copies of TatA, TatB and TatC subunits, and a separate TatA complex, containing only TatA subunits. Substrates initially bind to the TatABC complex, which probably triggers association of the separate TatA complex to form the active translocon.</text>
</comment>
<comment type="function">
    <text evidence="9">Part of the twin-arginine translocation (Tat) system that transports large folded proteins containing a characteristic twin-arginine motif in their signal peptide across membranes. TatA could form the protein-conducting channel of the Tat system.</text>
</comment>
<dbReference type="EMBL" id="WOWR01000013">
    <property type="protein sequence ID" value="KAF0254573.1"/>
    <property type="molecule type" value="Genomic_DNA"/>
</dbReference>
<evidence type="ECO:0000313" key="11">
    <source>
        <dbReference type="EMBL" id="KAF0254573.1"/>
    </source>
</evidence>
<evidence type="ECO:0000256" key="8">
    <source>
        <dbReference type="ARBA" id="ARBA00023136"/>
    </source>
</evidence>
<reference evidence="12" key="5">
    <citation type="submission" date="2023-03" db="EMBL/GenBank/DDBJ databases">
        <title>Draft assemblies of triclosan tolerant bacteria isolated from returned activated sludge.</title>
        <authorList>
            <person name="Van Hamelsveld S."/>
        </authorList>
    </citation>
    <scope>NUCLEOTIDE SEQUENCE</scope>
    <source>
        <strain evidence="12">GW210012_S60</strain>
    </source>
</reference>
<evidence type="ECO:0000313" key="17">
    <source>
        <dbReference type="Proteomes" id="UP000442695"/>
    </source>
</evidence>
<evidence type="ECO:0000256" key="3">
    <source>
        <dbReference type="ARBA" id="ARBA00022475"/>
    </source>
</evidence>
<protein>
    <recommendedName>
        <fullName evidence="9">Sec-independent protein translocase protein TatA</fullName>
    </recommendedName>
</protein>
<gene>
    <name evidence="9 11" type="primary">tatA</name>
    <name evidence="14" type="ORF">A3L25_005655</name>
    <name evidence="13" type="ORF">B8W72_28425</name>
    <name evidence="11" type="ORF">GN299_12750</name>
    <name evidence="12" type="ORF">P3W50_28805</name>
</gene>
<feature type="transmembrane region" description="Helical" evidence="9">
    <location>
        <begin position="6"/>
        <end position="22"/>
    </location>
</feature>
<evidence type="ECO:0000313" key="15">
    <source>
        <dbReference type="Proteomes" id="UP000076857"/>
    </source>
</evidence>
<keyword evidence="6 9" id="KW-1133">Transmembrane helix</keyword>
<dbReference type="EMBL" id="CP050951">
    <property type="protein sequence ID" value="QJQ08926.1"/>
    <property type="molecule type" value="Genomic_DNA"/>
</dbReference>
<accession>A0A166HUZ2</accession>
<dbReference type="Proteomes" id="UP000076857">
    <property type="component" value="Chromosome"/>
</dbReference>
<evidence type="ECO:0000256" key="5">
    <source>
        <dbReference type="ARBA" id="ARBA00022927"/>
    </source>
</evidence>
<feature type="compositionally biased region" description="Low complexity" evidence="10">
    <location>
        <begin position="49"/>
        <end position="67"/>
    </location>
</feature>
<evidence type="ECO:0000256" key="4">
    <source>
        <dbReference type="ARBA" id="ARBA00022692"/>
    </source>
</evidence>
<dbReference type="InterPro" id="IPR006312">
    <property type="entry name" value="TatA/E"/>
</dbReference>
<reference evidence="14 15" key="4">
    <citation type="submission" date="2020-04" db="EMBL/GenBank/DDBJ databases">
        <title>Complete genome sequence of Pseudomonas putida strain JQ581.</title>
        <authorList>
            <person name="Mu Y."/>
        </authorList>
    </citation>
    <scope>NUCLEOTIDE SEQUENCE [LARGE SCALE GENOMIC DNA]</scope>
    <source>
        <strain evidence="14 15">JQ581</strain>
    </source>
</reference>
<dbReference type="RefSeq" id="WP_016501257.1">
    <property type="nucleotide sequence ID" value="NZ_BBQL01000012.1"/>
</dbReference>